<evidence type="ECO:0000259" key="4">
    <source>
        <dbReference type="PROSITE" id="PS50977"/>
    </source>
</evidence>
<dbReference type="SUPFAM" id="SSF46689">
    <property type="entry name" value="Homeodomain-like"/>
    <property type="match status" value="1"/>
</dbReference>
<feature type="compositionally biased region" description="Polar residues" evidence="3">
    <location>
        <begin position="10"/>
        <end position="31"/>
    </location>
</feature>
<dbReference type="PROSITE" id="PS50977">
    <property type="entry name" value="HTH_TETR_2"/>
    <property type="match status" value="1"/>
</dbReference>
<dbReference type="InterPro" id="IPR009057">
    <property type="entry name" value="Homeodomain-like_sf"/>
</dbReference>
<evidence type="ECO:0000313" key="5">
    <source>
        <dbReference type="EMBL" id="SEE71187.1"/>
    </source>
</evidence>
<dbReference type="GO" id="GO:0003677">
    <property type="term" value="F:DNA binding"/>
    <property type="evidence" value="ECO:0007669"/>
    <property type="project" value="UniProtKB-UniRule"/>
</dbReference>
<evidence type="ECO:0000256" key="2">
    <source>
        <dbReference type="PROSITE-ProRule" id="PRU00335"/>
    </source>
</evidence>
<sequence>MKRWQRRSKATSTKIGQMTPQAPRQGNTTPDEQAAGVAFGRVYSGLRSEDRALERRGRLIEAGIEVFGTIGYAASKIKTLCQSAGLSERYFYESFASREQLLTSVYDHLSSELMRQVIHVTRLPGRTLTESVRAGMETVVNFNLVDPRHAQIILVEIVGISPELEAKRHHSMTKFAAESSRLVLLLGGVDSEAAEDASDEDDSLADVFELARLTGVAMVGGVNNMLLDALRGGTTANTKQITEAAYQLISNASTGVRVLAGK</sequence>
<evidence type="ECO:0000256" key="1">
    <source>
        <dbReference type="ARBA" id="ARBA00023125"/>
    </source>
</evidence>
<feature type="domain" description="HTH tetR-type" evidence="4">
    <location>
        <begin position="53"/>
        <end position="113"/>
    </location>
</feature>
<reference evidence="5 6" key="1">
    <citation type="submission" date="2016-10" db="EMBL/GenBank/DDBJ databases">
        <authorList>
            <person name="de Groot N.N."/>
        </authorList>
    </citation>
    <scope>NUCLEOTIDE SEQUENCE [LARGE SCALE GENOMIC DNA]</scope>
    <source>
        <strain evidence="5 6">DSM 22274</strain>
    </source>
</reference>
<gene>
    <name evidence="5" type="ORF">SAMN04489740_2272</name>
</gene>
<dbReference type="Proteomes" id="UP000182725">
    <property type="component" value="Unassembled WGS sequence"/>
</dbReference>
<accession>A0A1H5L3M0</accession>
<feature type="DNA-binding region" description="H-T-H motif" evidence="2">
    <location>
        <begin position="76"/>
        <end position="95"/>
    </location>
</feature>
<dbReference type="InterPro" id="IPR001647">
    <property type="entry name" value="HTH_TetR"/>
</dbReference>
<keyword evidence="1 2" id="KW-0238">DNA-binding</keyword>
<dbReference type="AlphaFoldDB" id="A0A1H5L3M0"/>
<protein>
    <submittedName>
        <fullName evidence="5">DNA-binding transcriptional regulator, AcrR family</fullName>
    </submittedName>
</protein>
<dbReference type="Gene3D" id="1.10.357.10">
    <property type="entry name" value="Tetracycline Repressor, domain 2"/>
    <property type="match status" value="1"/>
</dbReference>
<evidence type="ECO:0000256" key="3">
    <source>
        <dbReference type="SAM" id="MobiDB-lite"/>
    </source>
</evidence>
<proteinExistence type="predicted"/>
<feature type="region of interest" description="Disordered" evidence="3">
    <location>
        <begin position="1"/>
        <end position="31"/>
    </location>
</feature>
<organism evidence="5 6">
    <name type="scientific">Arthrobacter alpinus</name>
    <dbReference type="NCBI Taxonomy" id="656366"/>
    <lineage>
        <taxon>Bacteria</taxon>
        <taxon>Bacillati</taxon>
        <taxon>Actinomycetota</taxon>
        <taxon>Actinomycetes</taxon>
        <taxon>Micrococcales</taxon>
        <taxon>Micrococcaceae</taxon>
        <taxon>Arthrobacter</taxon>
    </lineage>
</organism>
<dbReference type="InterPro" id="IPR050624">
    <property type="entry name" value="HTH-type_Tx_Regulator"/>
</dbReference>
<dbReference type="PANTHER" id="PTHR43479:SF11">
    <property type="entry name" value="ACREF_ENVCD OPERON REPRESSOR-RELATED"/>
    <property type="match status" value="1"/>
</dbReference>
<evidence type="ECO:0000313" key="6">
    <source>
        <dbReference type="Proteomes" id="UP000182725"/>
    </source>
</evidence>
<dbReference type="PANTHER" id="PTHR43479">
    <property type="entry name" value="ACREF/ENVCD OPERON REPRESSOR-RELATED"/>
    <property type="match status" value="1"/>
</dbReference>
<dbReference type="Pfam" id="PF00440">
    <property type="entry name" value="TetR_N"/>
    <property type="match status" value="1"/>
</dbReference>
<name>A0A1H5L3M0_9MICC</name>
<dbReference type="EMBL" id="FNTV01000001">
    <property type="protein sequence ID" value="SEE71187.1"/>
    <property type="molecule type" value="Genomic_DNA"/>
</dbReference>